<comment type="caution">
    <text evidence="6">The sequence shown here is derived from an EMBL/GenBank/DDBJ whole genome shotgun (WGS) entry which is preliminary data.</text>
</comment>
<evidence type="ECO:0000256" key="1">
    <source>
        <dbReference type="ARBA" id="ARBA00009437"/>
    </source>
</evidence>
<dbReference type="RefSeq" id="WP_207045790.1">
    <property type="nucleotide sequence ID" value="NZ_JAFLNC010000003.1"/>
</dbReference>
<dbReference type="Pfam" id="PF00126">
    <property type="entry name" value="HTH_1"/>
    <property type="match status" value="1"/>
</dbReference>
<dbReference type="InterPro" id="IPR036390">
    <property type="entry name" value="WH_DNA-bd_sf"/>
</dbReference>
<evidence type="ECO:0000313" key="7">
    <source>
        <dbReference type="Proteomes" id="UP000664761"/>
    </source>
</evidence>
<dbReference type="InterPro" id="IPR005119">
    <property type="entry name" value="LysR_subst-bd"/>
</dbReference>
<name>A0ABS3F7B3_9PROT</name>
<evidence type="ECO:0000256" key="3">
    <source>
        <dbReference type="ARBA" id="ARBA00023125"/>
    </source>
</evidence>
<dbReference type="InterPro" id="IPR036388">
    <property type="entry name" value="WH-like_DNA-bd_sf"/>
</dbReference>
<sequence length="290" mass="32021">MMNHAQLKAFHAVAETGGFSAAAKILGLTQPAVTLQVQALEQAYNTKLFKRRGRKTEITTSGKLLLRVAKKIFSLEEEAHTLLSSLDSIEAGQLNIAATSSIPALPLLSKFQAKHPKIRLSFLAIPAVRIEKEVLEFRADIAIQHVPPDDNGLFSVKIAEAPLKLAVSKDHPWSKKKSVALNELTDQKIIMSSDLYAARKNQEHWSSQFTIKAQQILTLQSREIGREAVANNLGVAFFTDLEIRWDGRIHGIEIEDTPLTEATYLLCLKEDQQSSLISSFVEMVPASGGK</sequence>
<comment type="similarity">
    <text evidence="1">Belongs to the LysR transcriptional regulatory family.</text>
</comment>
<dbReference type="PRINTS" id="PR00039">
    <property type="entry name" value="HTHLYSR"/>
</dbReference>
<dbReference type="Gene3D" id="3.40.190.290">
    <property type="match status" value="1"/>
</dbReference>
<dbReference type="CDD" id="cd05466">
    <property type="entry name" value="PBP2_LTTR_substrate"/>
    <property type="match status" value="1"/>
</dbReference>
<dbReference type="SUPFAM" id="SSF46785">
    <property type="entry name" value="Winged helix' DNA-binding domain"/>
    <property type="match status" value="1"/>
</dbReference>
<keyword evidence="3" id="KW-0238">DNA-binding</keyword>
<dbReference type="PANTHER" id="PTHR30126">
    <property type="entry name" value="HTH-TYPE TRANSCRIPTIONAL REGULATOR"/>
    <property type="match status" value="1"/>
</dbReference>
<dbReference type="PANTHER" id="PTHR30126:SF94">
    <property type="entry name" value="LYSR FAMILY TRANSCRIPTIONAL REGULATOR"/>
    <property type="match status" value="1"/>
</dbReference>
<keyword evidence="2" id="KW-0805">Transcription regulation</keyword>
<dbReference type="Proteomes" id="UP000664761">
    <property type="component" value="Unassembled WGS sequence"/>
</dbReference>
<evidence type="ECO:0000259" key="5">
    <source>
        <dbReference type="PROSITE" id="PS50931"/>
    </source>
</evidence>
<reference evidence="6 7" key="1">
    <citation type="submission" date="2021-03" db="EMBL/GenBank/DDBJ databases">
        <title>Sneathiella sp. CAU 1612 isolated from Kang Won-do.</title>
        <authorList>
            <person name="Kim W."/>
        </authorList>
    </citation>
    <scope>NUCLEOTIDE SEQUENCE [LARGE SCALE GENOMIC DNA]</scope>
    <source>
        <strain evidence="6 7">CAU 1612</strain>
    </source>
</reference>
<dbReference type="Pfam" id="PF03466">
    <property type="entry name" value="LysR_substrate"/>
    <property type="match status" value="1"/>
</dbReference>
<accession>A0ABS3F7B3</accession>
<dbReference type="PROSITE" id="PS50931">
    <property type="entry name" value="HTH_LYSR"/>
    <property type="match status" value="1"/>
</dbReference>
<dbReference type="Gene3D" id="1.10.10.10">
    <property type="entry name" value="Winged helix-like DNA-binding domain superfamily/Winged helix DNA-binding domain"/>
    <property type="match status" value="1"/>
</dbReference>
<dbReference type="EMBL" id="JAFLNC010000003">
    <property type="protein sequence ID" value="MBO0334232.1"/>
    <property type="molecule type" value="Genomic_DNA"/>
</dbReference>
<feature type="domain" description="HTH lysR-type" evidence="5">
    <location>
        <begin position="2"/>
        <end position="59"/>
    </location>
</feature>
<dbReference type="SUPFAM" id="SSF53850">
    <property type="entry name" value="Periplasmic binding protein-like II"/>
    <property type="match status" value="1"/>
</dbReference>
<keyword evidence="7" id="KW-1185">Reference proteome</keyword>
<evidence type="ECO:0000256" key="2">
    <source>
        <dbReference type="ARBA" id="ARBA00023015"/>
    </source>
</evidence>
<organism evidence="6 7">
    <name type="scientific">Sneathiella sedimenti</name>
    <dbReference type="NCBI Taxonomy" id="2816034"/>
    <lineage>
        <taxon>Bacteria</taxon>
        <taxon>Pseudomonadati</taxon>
        <taxon>Pseudomonadota</taxon>
        <taxon>Alphaproteobacteria</taxon>
        <taxon>Sneathiellales</taxon>
        <taxon>Sneathiellaceae</taxon>
        <taxon>Sneathiella</taxon>
    </lineage>
</organism>
<dbReference type="InterPro" id="IPR000847">
    <property type="entry name" value="LysR_HTH_N"/>
</dbReference>
<protein>
    <submittedName>
        <fullName evidence="6">LysR family transcriptional regulator</fullName>
    </submittedName>
</protein>
<keyword evidence="4" id="KW-0804">Transcription</keyword>
<proteinExistence type="inferred from homology"/>
<evidence type="ECO:0000256" key="4">
    <source>
        <dbReference type="ARBA" id="ARBA00023163"/>
    </source>
</evidence>
<evidence type="ECO:0000313" key="6">
    <source>
        <dbReference type="EMBL" id="MBO0334232.1"/>
    </source>
</evidence>
<gene>
    <name evidence="6" type="ORF">J0X12_11425</name>
</gene>